<evidence type="ECO:0000313" key="4">
    <source>
        <dbReference type="Proteomes" id="UP001304671"/>
    </source>
</evidence>
<dbReference type="Gene3D" id="2.60.40.1180">
    <property type="entry name" value="Golgi alpha-mannosidase II"/>
    <property type="match status" value="1"/>
</dbReference>
<reference evidence="3 4" key="1">
    <citation type="submission" date="2023-12" db="EMBL/GenBank/DDBJ databases">
        <title>Novel species of the genus Arcicella isolated from rivers.</title>
        <authorList>
            <person name="Lu H."/>
        </authorList>
    </citation>
    <scope>NUCLEOTIDE SEQUENCE [LARGE SCALE GENOMIC DNA]</scope>
    <source>
        <strain evidence="3 4">LMG 21963</strain>
    </source>
</reference>
<evidence type="ECO:0000259" key="2">
    <source>
        <dbReference type="Pfam" id="PF14587"/>
    </source>
</evidence>
<dbReference type="GO" id="GO:0016787">
    <property type="term" value="F:hydrolase activity"/>
    <property type="evidence" value="ECO:0007669"/>
    <property type="project" value="UniProtKB-KW"/>
</dbReference>
<feature type="signal peptide" evidence="1">
    <location>
        <begin position="1"/>
        <end position="19"/>
    </location>
</feature>
<keyword evidence="1" id="KW-0732">Signal</keyword>
<gene>
    <name evidence="3" type="ORF">VB264_09415</name>
</gene>
<dbReference type="Proteomes" id="UP001304671">
    <property type="component" value="Unassembled WGS sequence"/>
</dbReference>
<accession>A0ABU5QLQ6</accession>
<dbReference type="InterPro" id="IPR017853">
    <property type="entry name" value="GH"/>
</dbReference>
<keyword evidence="4" id="KW-1185">Reference proteome</keyword>
<feature type="chain" id="PRO_5045097262" evidence="1">
    <location>
        <begin position="20"/>
        <end position="519"/>
    </location>
</feature>
<dbReference type="InterPro" id="IPR013780">
    <property type="entry name" value="Glyco_hydro_b"/>
</dbReference>
<evidence type="ECO:0000313" key="3">
    <source>
        <dbReference type="EMBL" id="MEA5258001.1"/>
    </source>
</evidence>
<keyword evidence="3" id="KW-0378">Hydrolase</keyword>
<dbReference type="Pfam" id="PF14587">
    <property type="entry name" value="Glyco_hydr_30_2"/>
    <property type="match status" value="1"/>
</dbReference>
<proteinExistence type="predicted"/>
<evidence type="ECO:0000256" key="1">
    <source>
        <dbReference type="SAM" id="SignalP"/>
    </source>
</evidence>
<protein>
    <submittedName>
        <fullName evidence="3">Glycoside hydrolase</fullName>
    </submittedName>
</protein>
<dbReference type="RefSeq" id="WP_323248778.1">
    <property type="nucleotide sequence ID" value="NZ_JAYFUL010000011.1"/>
</dbReference>
<dbReference type="SUPFAM" id="SSF51011">
    <property type="entry name" value="Glycosyl hydrolase domain"/>
    <property type="match status" value="1"/>
</dbReference>
<dbReference type="PANTHER" id="PTHR42767:SF1">
    <property type="entry name" value="ENDO-BETA-1,6-GALACTANASE-LIKE DOMAIN-CONTAINING PROTEIN"/>
    <property type="match status" value="1"/>
</dbReference>
<dbReference type="EMBL" id="JAYFUL010000011">
    <property type="protein sequence ID" value="MEA5258001.1"/>
    <property type="molecule type" value="Genomic_DNA"/>
</dbReference>
<organism evidence="3 4">
    <name type="scientific">Arcicella aquatica</name>
    <dbReference type="NCBI Taxonomy" id="217141"/>
    <lineage>
        <taxon>Bacteria</taxon>
        <taxon>Pseudomonadati</taxon>
        <taxon>Bacteroidota</taxon>
        <taxon>Cytophagia</taxon>
        <taxon>Cytophagales</taxon>
        <taxon>Flectobacillaceae</taxon>
        <taxon>Arcicella</taxon>
    </lineage>
</organism>
<name>A0ABU5QLQ6_9BACT</name>
<dbReference type="InterPro" id="IPR039514">
    <property type="entry name" value="6GAL-like"/>
</dbReference>
<comment type="caution">
    <text evidence="3">The sequence shown here is derived from an EMBL/GenBank/DDBJ whole genome shotgun (WGS) entry which is preliminary data.</text>
</comment>
<dbReference type="InterPro" id="IPR039743">
    <property type="entry name" value="6GAL/EXGAL"/>
</dbReference>
<dbReference type="Gene3D" id="3.20.20.80">
    <property type="entry name" value="Glycosidases"/>
    <property type="match status" value="1"/>
</dbReference>
<dbReference type="PANTHER" id="PTHR42767">
    <property type="entry name" value="ENDO-BETA-1,6-GALACTANASE"/>
    <property type="match status" value="1"/>
</dbReference>
<dbReference type="SUPFAM" id="SSF51445">
    <property type="entry name" value="(Trans)glycosidases"/>
    <property type="match status" value="1"/>
</dbReference>
<sequence length="519" mass="57426">MRRMIICPLLVSILSCSKAQVVPDNVKPIAENKKRNINIDANKTYQKIEHFGASDAWSCQFVGNWPDASRNGIADLLFSQDTSSNGQPRGIGLSLWRFNIGAGSAAKGDNSGINDEWRRAESFLNDDGTYQWDRQAGQIWFLNAAKQRKVDQFLAFTNSPPIQFTVNKKAFATAGKSNLSADNFDAFSSFLTTVIKGVKDKTGITFNYISPVNEPQWEWSDGGQEGTPFKNDEIAGITRSLSASLLKENLSTKINIAEAGQLEFLYSANNNVAKGNQIVDFFNQTSPNYVGNLPNVEKAISGHSYFTSSPFIQARDKRKLLSDRVAEIPSLKYWMSEYCILGDNAGEMNGNKKDLGIDPALYIARTIHNDLVSGNATAWHWWIAISPYDYKDGLVYIDKAKSGGSFSASKMLWSFGNFSRFIRPNAERIAADIENDDTQNLLLVSSYKDLANKQLITVIINADINPVDVTLSVKNVKVSTVKAYITSKDADLKPQVATKINQVITIPARAITTLVSTFD</sequence>
<dbReference type="PROSITE" id="PS51257">
    <property type="entry name" value="PROKAR_LIPOPROTEIN"/>
    <property type="match status" value="1"/>
</dbReference>
<feature type="domain" description="Endo-beta-1,6-galactanase-like" evidence="2">
    <location>
        <begin position="36"/>
        <end position="396"/>
    </location>
</feature>